<feature type="region of interest" description="Disordered" evidence="1">
    <location>
        <begin position="1"/>
        <end position="36"/>
    </location>
</feature>
<evidence type="ECO:0000256" key="1">
    <source>
        <dbReference type="SAM" id="MobiDB-lite"/>
    </source>
</evidence>
<name>A0A068V0Z2_COFCA</name>
<sequence>MESRRGGGQKGDKYSSPEAPRRRSFSKKPPRGSWQPTVPSWEKTFCKVVGSLDWEKLLYMKKFVYLYENVVKWDDSAGEEAFHNAKKRFLANMRGLPCDVTLPDPDLYIDEVDWDSKIDTELLSELEYRSVVPVMAENHEPVVIFGDSLLDNQGFSASGWGECEADFKKATNSSSHNHDSPGERSVCKSKVSAKENGWEDSGNNACVPDAGSGFMGDTGWGDGWDNSWSWDNPNDKKLDCNYLKGPENGGAGDNTWDVSYGKKVNAGRFMSRYKTTRFHGNEQHGSYTWRNGNGRKERGAFVYNSSNAERWMNSCGPLSYHAAGNAGQAWNLEKPVS</sequence>
<dbReference type="FunCoup" id="A0A068V0Z2">
    <property type="interactions" value="109"/>
</dbReference>
<organism evidence="2 3">
    <name type="scientific">Coffea canephora</name>
    <name type="common">Robusta coffee</name>
    <dbReference type="NCBI Taxonomy" id="49390"/>
    <lineage>
        <taxon>Eukaryota</taxon>
        <taxon>Viridiplantae</taxon>
        <taxon>Streptophyta</taxon>
        <taxon>Embryophyta</taxon>
        <taxon>Tracheophyta</taxon>
        <taxon>Spermatophyta</taxon>
        <taxon>Magnoliopsida</taxon>
        <taxon>eudicotyledons</taxon>
        <taxon>Gunneridae</taxon>
        <taxon>Pentapetalae</taxon>
        <taxon>asterids</taxon>
        <taxon>lamiids</taxon>
        <taxon>Gentianales</taxon>
        <taxon>Rubiaceae</taxon>
        <taxon>Ixoroideae</taxon>
        <taxon>Gardenieae complex</taxon>
        <taxon>Bertiereae - Coffeeae clade</taxon>
        <taxon>Coffeeae</taxon>
        <taxon>Coffea</taxon>
    </lineage>
</organism>
<dbReference type="OMA" id="GNCWNNS"/>
<dbReference type="PhylomeDB" id="A0A068V0Z2"/>
<evidence type="ECO:0000313" key="3">
    <source>
        <dbReference type="Proteomes" id="UP000295252"/>
    </source>
</evidence>
<accession>A0A068V0Z2</accession>
<dbReference type="OrthoDB" id="1899291at2759"/>
<dbReference type="Proteomes" id="UP000295252">
    <property type="component" value="Chromosome VIII"/>
</dbReference>
<feature type="compositionally biased region" description="Basic and acidic residues" evidence="1">
    <location>
        <begin position="1"/>
        <end position="21"/>
    </location>
</feature>
<dbReference type="Gramene" id="CDP14187">
    <property type="protein sequence ID" value="CDP14187"/>
    <property type="gene ID" value="GSCOC_T00040442001"/>
</dbReference>
<dbReference type="STRING" id="49390.A0A068V0Z2"/>
<keyword evidence="3" id="KW-1185">Reference proteome</keyword>
<dbReference type="EMBL" id="HG739164">
    <property type="protein sequence ID" value="CDP14187.1"/>
    <property type="molecule type" value="Genomic_DNA"/>
</dbReference>
<proteinExistence type="predicted"/>
<evidence type="ECO:0000313" key="2">
    <source>
        <dbReference type="EMBL" id="CDP14187.1"/>
    </source>
</evidence>
<protein>
    <submittedName>
        <fullName evidence="2">Uncharacterized protein</fullName>
    </submittedName>
</protein>
<gene>
    <name evidence="2" type="ORF">GSCOC_T00040442001</name>
</gene>
<dbReference type="PANTHER" id="PTHR34567">
    <property type="entry name" value="FK506-BINDING-LIKE PROTEIN"/>
    <property type="match status" value="1"/>
</dbReference>
<dbReference type="PANTHER" id="PTHR34567:SF3">
    <property type="entry name" value="FK506-BINDING-LIKE PROTEIN"/>
    <property type="match status" value="1"/>
</dbReference>
<dbReference type="InParanoid" id="A0A068V0Z2"/>
<reference evidence="3" key="1">
    <citation type="journal article" date="2014" name="Science">
        <title>The coffee genome provides insight into the convergent evolution of caffeine biosynthesis.</title>
        <authorList>
            <person name="Denoeud F."/>
            <person name="Carretero-Paulet L."/>
            <person name="Dereeper A."/>
            <person name="Droc G."/>
            <person name="Guyot R."/>
            <person name="Pietrella M."/>
            <person name="Zheng C."/>
            <person name="Alberti A."/>
            <person name="Anthony F."/>
            <person name="Aprea G."/>
            <person name="Aury J.M."/>
            <person name="Bento P."/>
            <person name="Bernard M."/>
            <person name="Bocs S."/>
            <person name="Campa C."/>
            <person name="Cenci A."/>
            <person name="Combes M.C."/>
            <person name="Crouzillat D."/>
            <person name="Da Silva C."/>
            <person name="Daddiego L."/>
            <person name="De Bellis F."/>
            <person name="Dussert S."/>
            <person name="Garsmeur O."/>
            <person name="Gayraud T."/>
            <person name="Guignon V."/>
            <person name="Jahn K."/>
            <person name="Jamilloux V."/>
            <person name="Joet T."/>
            <person name="Labadie K."/>
            <person name="Lan T."/>
            <person name="Leclercq J."/>
            <person name="Lepelley M."/>
            <person name="Leroy T."/>
            <person name="Li L.T."/>
            <person name="Librado P."/>
            <person name="Lopez L."/>
            <person name="Munoz A."/>
            <person name="Noel B."/>
            <person name="Pallavicini A."/>
            <person name="Perrotta G."/>
            <person name="Poncet V."/>
            <person name="Pot D."/>
            <person name="Priyono X."/>
            <person name="Rigoreau M."/>
            <person name="Rouard M."/>
            <person name="Rozas J."/>
            <person name="Tranchant-Dubreuil C."/>
            <person name="VanBuren R."/>
            <person name="Zhang Q."/>
            <person name="Andrade A.C."/>
            <person name="Argout X."/>
            <person name="Bertrand B."/>
            <person name="de Kochko A."/>
            <person name="Graziosi G."/>
            <person name="Henry R.J."/>
            <person name="Jayarama X."/>
            <person name="Ming R."/>
            <person name="Nagai C."/>
            <person name="Rounsley S."/>
            <person name="Sankoff D."/>
            <person name="Giuliano G."/>
            <person name="Albert V.A."/>
            <person name="Wincker P."/>
            <person name="Lashermes P."/>
        </authorList>
    </citation>
    <scope>NUCLEOTIDE SEQUENCE [LARGE SCALE GENOMIC DNA]</scope>
    <source>
        <strain evidence="3">cv. DH200-94</strain>
    </source>
</reference>
<dbReference type="AlphaFoldDB" id="A0A068V0Z2"/>